<keyword evidence="3" id="KW-1185">Reference proteome</keyword>
<organism evidence="2 3">
    <name type="scientific">Dentiscutata erythropus</name>
    <dbReference type="NCBI Taxonomy" id="1348616"/>
    <lineage>
        <taxon>Eukaryota</taxon>
        <taxon>Fungi</taxon>
        <taxon>Fungi incertae sedis</taxon>
        <taxon>Mucoromycota</taxon>
        <taxon>Glomeromycotina</taxon>
        <taxon>Glomeromycetes</taxon>
        <taxon>Diversisporales</taxon>
        <taxon>Gigasporaceae</taxon>
        <taxon>Dentiscutata</taxon>
    </lineage>
</organism>
<accession>A0A9N9DRZ2</accession>
<keyword evidence="1" id="KW-0812">Transmembrane</keyword>
<dbReference type="Proteomes" id="UP000789405">
    <property type="component" value="Unassembled WGS sequence"/>
</dbReference>
<dbReference type="AlphaFoldDB" id="A0A9N9DRZ2"/>
<reference evidence="2" key="1">
    <citation type="submission" date="2021-06" db="EMBL/GenBank/DDBJ databases">
        <authorList>
            <person name="Kallberg Y."/>
            <person name="Tangrot J."/>
            <person name="Rosling A."/>
        </authorList>
    </citation>
    <scope>NUCLEOTIDE SEQUENCE</scope>
    <source>
        <strain evidence="2">MA453B</strain>
    </source>
</reference>
<sequence length="67" mass="7605">MKYRDFGISSFGAVIMEILSFLRFEPVIYSMKILVVICGNFRFSFAETDILLGIFIGAFVACLDVIR</sequence>
<evidence type="ECO:0000313" key="2">
    <source>
        <dbReference type="EMBL" id="CAG8645274.1"/>
    </source>
</evidence>
<feature type="transmembrane region" description="Helical" evidence="1">
    <location>
        <begin position="6"/>
        <end position="24"/>
    </location>
</feature>
<keyword evidence="1" id="KW-0472">Membrane</keyword>
<gene>
    <name evidence="2" type="ORF">DERYTH_LOCUS9881</name>
</gene>
<evidence type="ECO:0000256" key="1">
    <source>
        <dbReference type="SAM" id="Phobius"/>
    </source>
</evidence>
<keyword evidence="1" id="KW-1133">Transmembrane helix</keyword>
<feature type="transmembrane region" description="Helical" evidence="1">
    <location>
        <begin position="45"/>
        <end position="66"/>
    </location>
</feature>
<dbReference type="EMBL" id="CAJVPY010005539">
    <property type="protein sequence ID" value="CAG8645274.1"/>
    <property type="molecule type" value="Genomic_DNA"/>
</dbReference>
<comment type="caution">
    <text evidence="2">The sequence shown here is derived from an EMBL/GenBank/DDBJ whole genome shotgun (WGS) entry which is preliminary data.</text>
</comment>
<evidence type="ECO:0000313" key="3">
    <source>
        <dbReference type="Proteomes" id="UP000789405"/>
    </source>
</evidence>
<name>A0A9N9DRZ2_9GLOM</name>
<protein>
    <submittedName>
        <fullName evidence="2">10866_t:CDS:1</fullName>
    </submittedName>
</protein>
<proteinExistence type="predicted"/>